<sequence length="403" mass="44241">MATTTVTGDAPVKVNLFEMSTSSHLLWLVLRLVLSGLGLLVLNRRGIGTSLGRVLCASRLGNLLVVLAEIGRIDGLLRVWWNGSNELAKGLAENLPSCPAAKAVVAGRANVSARLLATHGSHDRCGKDRYFFLKHPDTVRAAFELLDIVLIVATPGTGSERTVTENLRESVQGKEKHDRGAQKIGKQLVSQLLTILGRSRTVRVCPSNRIRIRSFVGEYLRIRFFVPAWSIADLRFGSASGGHSRTAPADWTRFFSTTSPIDVEYLHIIPHVPRSTGRLANLQIIVLVIGLRIDHTHRIGSRRPPRSGAMFSLSFHFRATISTVAIVGLLLPLALRFPFDRFGFFGLHKIAGVDVQPSPVVLLDRILTLDRVFHTSSALEHHTEMIITFGSVTASATASEFHH</sequence>
<accession>A0A182QWZ1</accession>
<keyword evidence="1" id="KW-0472">Membrane</keyword>
<evidence type="ECO:0000313" key="3">
    <source>
        <dbReference type="Proteomes" id="UP000075886"/>
    </source>
</evidence>
<reference evidence="3" key="1">
    <citation type="submission" date="2014-01" db="EMBL/GenBank/DDBJ databases">
        <title>The Genome Sequence of Anopheles farauti FAR1 (V2).</title>
        <authorList>
            <consortium name="The Broad Institute Genomics Platform"/>
            <person name="Neafsey D.E."/>
            <person name="Besansky N."/>
            <person name="Howell P."/>
            <person name="Walton C."/>
            <person name="Young S.K."/>
            <person name="Zeng Q."/>
            <person name="Gargeya S."/>
            <person name="Fitzgerald M."/>
            <person name="Haas B."/>
            <person name="Abouelleil A."/>
            <person name="Allen A.W."/>
            <person name="Alvarado L."/>
            <person name="Arachchi H.M."/>
            <person name="Berlin A.M."/>
            <person name="Chapman S.B."/>
            <person name="Gainer-Dewar J."/>
            <person name="Goldberg J."/>
            <person name="Griggs A."/>
            <person name="Gujja S."/>
            <person name="Hansen M."/>
            <person name="Howarth C."/>
            <person name="Imamovic A."/>
            <person name="Ireland A."/>
            <person name="Larimer J."/>
            <person name="McCowan C."/>
            <person name="Murphy C."/>
            <person name="Pearson M."/>
            <person name="Poon T.W."/>
            <person name="Priest M."/>
            <person name="Roberts A."/>
            <person name="Saif S."/>
            <person name="Shea T."/>
            <person name="Sisk P."/>
            <person name="Sykes S."/>
            <person name="Wortman J."/>
            <person name="Nusbaum C."/>
            <person name="Birren B."/>
        </authorList>
    </citation>
    <scope>NUCLEOTIDE SEQUENCE [LARGE SCALE GENOMIC DNA]</scope>
    <source>
        <strain evidence="3">FAR1</strain>
    </source>
</reference>
<keyword evidence="1" id="KW-0812">Transmembrane</keyword>
<evidence type="ECO:0000256" key="1">
    <source>
        <dbReference type="SAM" id="Phobius"/>
    </source>
</evidence>
<keyword evidence="3" id="KW-1185">Reference proteome</keyword>
<organism evidence="2 3">
    <name type="scientific">Anopheles farauti</name>
    <dbReference type="NCBI Taxonomy" id="69004"/>
    <lineage>
        <taxon>Eukaryota</taxon>
        <taxon>Metazoa</taxon>
        <taxon>Ecdysozoa</taxon>
        <taxon>Arthropoda</taxon>
        <taxon>Hexapoda</taxon>
        <taxon>Insecta</taxon>
        <taxon>Pterygota</taxon>
        <taxon>Neoptera</taxon>
        <taxon>Endopterygota</taxon>
        <taxon>Diptera</taxon>
        <taxon>Nematocera</taxon>
        <taxon>Culicoidea</taxon>
        <taxon>Culicidae</taxon>
        <taxon>Anophelinae</taxon>
        <taxon>Anopheles</taxon>
    </lineage>
</organism>
<dbReference type="VEuPathDB" id="VectorBase:AFAF018552"/>
<dbReference type="EnsemblMetazoa" id="AFAF018552-RA">
    <property type="protein sequence ID" value="AFAF018552-PA"/>
    <property type="gene ID" value="AFAF018552"/>
</dbReference>
<keyword evidence="1" id="KW-1133">Transmembrane helix</keyword>
<proteinExistence type="predicted"/>
<reference evidence="2" key="2">
    <citation type="submission" date="2020-05" db="UniProtKB">
        <authorList>
            <consortium name="EnsemblMetazoa"/>
        </authorList>
    </citation>
    <scope>IDENTIFICATION</scope>
    <source>
        <strain evidence="2">FAR1</strain>
    </source>
</reference>
<dbReference type="Proteomes" id="UP000075886">
    <property type="component" value="Unassembled WGS sequence"/>
</dbReference>
<dbReference type="EMBL" id="AXCN02000346">
    <property type="status" value="NOT_ANNOTATED_CDS"/>
    <property type="molecule type" value="Genomic_DNA"/>
</dbReference>
<evidence type="ECO:0000313" key="2">
    <source>
        <dbReference type="EnsemblMetazoa" id="AFAF018552-PA"/>
    </source>
</evidence>
<feature type="transmembrane region" description="Helical" evidence="1">
    <location>
        <begin position="25"/>
        <end position="43"/>
    </location>
</feature>
<dbReference type="AlphaFoldDB" id="A0A182QWZ1"/>
<feature type="transmembrane region" description="Helical" evidence="1">
    <location>
        <begin position="315"/>
        <end position="335"/>
    </location>
</feature>
<protein>
    <submittedName>
        <fullName evidence="2">Uncharacterized protein</fullName>
    </submittedName>
</protein>
<name>A0A182QWZ1_9DIPT</name>